<dbReference type="PRINTS" id="PR00722">
    <property type="entry name" value="CHYMOTRYPSIN"/>
</dbReference>
<feature type="compositionally biased region" description="Polar residues" evidence="4">
    <location>
        <begin position="1"/>
        <end position="12"/>
    </location>
</feature>
<dbReference type="InterPro" id="IPR043504">
    <property type="entry name" value="Peptidase_S1_PA_chymotrypsin"/>
</dbReference>
<comment type="caution">
    <text evidence="6">The sequence shown here is derived from an EMBL/GenBank/DDBJ whole genome shotgun (WGS) entry which is preliminary data.</text>
</comment>
<dbReference type="InterPro" id="IPR009003">
    <property type="entry name" value="Peptidase_S1_PA"/>
</dbReference>
<keyword evidence="3" id="KW-0378">Hydrolase</keyword>
<feature type="compositionally biased region" description="Low complexity" evidence="4">
    <location>
        <begin position="333"/>
        <end position="347"/>
    </location>
</feature>
<evidence type="ECO:0000256" key="2">
    <source>
        <dbReference type="ARBA" id="ARBA00023157"/>
    </source>
</evidence>
<dbReference type="Proteomes" id="UP000186817">
    <property type="component" value="Unassembled WGS sequence"/>
</dbReference>
<dbReference type="SUPFAM" id="SSF50494">
    <property type="entry name" value="Trypsin-like serine proteases"/>
    <property type="match status" value="1"/>
</dbReference>
<dbReference type="OrthoDB" id="418705at2759"/>
<evidence type="ECO:0000313" key="7">
    <source>
        <dbReference type="Proteomes" id="UP000186817"/>
    </source>
</evidence>
<sequence>MNMLMRNTTKVSSKMAGARGDLPGALTREDSLRRSRVHGCPEVFTDCDVCSCVPGNVCGRCQKIAFSGNMNTATFNETYNESGTPDILNTPPSAHPSEDRIWSRDGTASFVSWSRYSSTFPFLVALKTRNKQGRLYHFCGGSLIRETHVLTAAHCFYFDGKWIQNIGDIEVWWGHGNNNWINSKVDLVTVPSYWNNQKSLHHDVAVLRLSHPFAGARVVQLSHRGSLTVGSEALIVGGWGMVTESWNLILIDKLREGKKSIASPDYCMGQGDSGGPLLQDGYQIGIVFHGLFLDFVCTMMEQGDRRPAPRARAQRTAGERSTDAGHLSEPDSEAAPPEEAAMECPGADPATIPGLEQAQTSKNTYWIGLNISTRNPRACPSNVSVPEIHGGYYGSAVPSFCSTQDARRAEIGNLKAQSAGAGVASHVRLADVNLDVPIADSGALRLALGVAGDDRLGCPRPIQPPQQMRQQPRNRNTVRKHRPATIWTGCRRFKFCVASTQLGGVTRALAQPTGDRRIEVVCNGFLSGTVQVPVQPASYGPKWLGAGGAGRSALGSEAHELSDEAKRLGTPTASSFTGDVATHRLAKRSGLVHDKVEAAAIGPGKQRAIENARWTGMLAVAAQRALAYSLLELPLAAADECDGTEPPLGDLLADARDTEPVHARWAARVPVGGRGGRQDAQQVVSTRGSAALEEQPGGRHQLPRVSDIRRLFASGTPNTRFAHVQVNSRTVPERCCDQVVEATNIATEQTEVGRSGGSTPRLLAAFRADLSHRSSQVRLFPVRHQAVLSAVPPAVPEASFVPGAGSAAAGICREAGATVALNVRLRDLNVDAAGRMSAAFEVIASGLALWGARNLQLSTGRTAGAALALARKAKERTYRELRQSARNKLVVLALELGGRWGTEAATFVKLLARLRSRAAPASSRGPSIPAFTARWSALLSFAAARAFTASLLSLPLGGTANVDGEPPLLSDILAESSLESPLASRMP</sequence>
<dbReference type="InterPro" id="IPR050430">
    <property type="entry name" value="Peptidase_S1"/>
</dbReference>
<protein>
    <submittedName>
        <fullName evidence="6">Trypsin-2</fullName>
    </submittedName>
</protein>
<name>A0A1Q9CI60_SYMMI</name>
<feature type="region of interest" description="Disordered" evidence="4">
    <location>
        <begin position="459"/>
        <end position="480"/>
    </location>
</feature>
<keyword evidence="2" id="KW-1015">Disulfide bond</keyword>
<feature type="region of interest" description="Disordered" evidence="4">
    <location>
        <begin position="304"/>
        <end position="354"/>
    </location>
</feature>
<dbReference type="EMBL" id="LSRX01001178">
    <property type="protein sequence ID" value="OLP82611.1"/>
    <property type="molecule type" value="Genomic_DNA"/>
</dbReference>
<evidence type="ECO:0000256" key="3">
    <source>
        <dbReference type="RuleBase" id="RU363034"/>
    </source>
</evidence>
<feature type="domain" description="Peptidase S1" evidence="5">
    <location>
        <begin position="103"/>
        <end position="372"/>
    </location>
</feature>
<dbReference type="InterPro" id="IPR001314">
    <property type="entry name" value="Peptidase_S1A"/>
</dbReference>
<evidence type="ECO:0000256" key="1">
    <source>
        <dbReference type="ARBA" id="ARBA00007664"/>
    </source>
</evidence>
<comment type="similarity">
    <text evidence="1">Belongs to the peptidase S1 family.</text>
</comment>
<dbReference type="Gene3D" id="2.40.10.10">
    <property type="entry name" value="Trypsin-like serine proteases"/>
    <property type="match status" value="1"/>
</dbReference>
<dbReference type="InterPro" id="IPR001254">
    <property type="entry name" value="Trypsin_dom"/>
</dbReference>
<feature type="compositionally biased region" description="Low complexity" evidence="4">
    <location>
        <begin position="465"/>
        <end position="475"/>
    </location>
</feature>
<dbReference type="PROSITE" id="PS00135">
    <property type="entry name" value="TRYPSIN_SER"/>
    <property type="match status" value="1"/>
</dbReference>
<dbReference type="GO" id="GO:0006508">
    <property type="term" value="P:proteolysis"/>
    <property type="evidence" value="ECO:0007669"/>
    <property type="project" value="UniProtKB-KW"/>
</dbReference>
<keyword evidence="7" id="KW-1185">Reference proteome</keyword>
<keyword evidence="3" id="KW-0645">Protease</keyword>
<proteinExistence type="inferred from homology"/>
<dbReference type="PROSITE" id="PS50240">
    <property type="entry name" value="TRYPSIN_DOM"/>
    <property type="match status" value="1"/>
</dbReference>
<feature type="region of interest" description="Disordered" evidence="4">
    <location>
        <begin position="1"/>
        <end position="26"/>
    </location>
</feature>
<dbReference type="Pfam" id="PF00089">
    <property type="entry name" value="Trypsin"/>
    <property type="match status" value="1"/>
</dbReference>
<dbReference type="AlphaFoldDB" id="A0A1Q9CI60"/>
<keyword evidence="3" id="KW-0720">Serine protease</keyword>
<dbReference type="SMART" id="SM00020">
    <property type="entry name" value="Tryp_SPc"/>
    <property type="match status" value="1"/>
</dbReference>
<evidence type="ECO:0000313" key="6">
    <source>
        <dbReference type="EMBL" id="OLP82611.1"/>
    </source>
</evidence>
<gene>
    <name evidence="6" type="primary">PRSS2</name>
    <name evidence="6" type="ORF">AK812_SmicGene36725</name>
</gene>
<dbReference type="PANTHER" id="PTHR24276">
    <property type="entry name" value="POLYSERASE-RELATED"/>
    <property type="match status" value="1"/>
</dbReference>
<dbReference type="GO" id="GO:0004252">
    <property type="term" value="F:serine-type endopeptidase activity"/>
    <property type="evidence" value="ECO:0007669"/>
    <property type="project" value="InterPro"/>
</dbReference>
<evidence type="ECO:0000256" key="4">
    <source>
        <dbReference type="SAM" id="MobiDB-lite"/>
    </source>
</evidence>
<feature type="compositionally biased region" description="Basic and acidic residues" evidence="4">
    <location>
        <begin position="317"/>
        <end position="329"/>
    </location>
</feature>
<evidence type="ECO:0000259" key="5">
    <source>
        <dbReference type="PROSITE" id="PS50240"/>
    </source>
</evidence>
<dbReference type="InterPro" id="IPR033116">
    <property type="entry name" value="TRYPSIN_SER"/>
</dbReference>
<dbReference type="PROSITE" id="PS00134">
    <property type="entry name" value="TRYPSIN_HIS"/>
    <property type="match status" value="1"/>
</dbReference>
<accession>A0A1Q9CI60</accession>
<organism evidence="6 7">
    <name type="scientific">Symbiodinium microadriaticum</name>
    <name type="common">Dinoflagellate</name>
    <name type="synonym">Zooxanthella microadriatica</name>
    <dbReference type="NCBI Taxonomy" id="2951"/>
    <lineage>
        <taxon>Eukaryota</taxon>
        <taxon>Sar</taxon>
        <taxon>Alveolata</taxon>
        <taxon>Dinophyceae</taxon>
        <taxon>Suessiales</taxon>
        <taxon>Symbiodiniaceae</taxon>
        <taxon>Symbiodinium</taxon>
    </lineage>
</organism>
<reference evidence="6 7" key="1">
    <citation type="submission" date="2016-02" db="EMBL/GenBank/DDBJ databases">
        <title>Genome analysis of coral dinoflagellate symbionts highlights evolutionary adaptations to a symbiotic lifestyle.</title>
        <authorList>
            <person name="Aranda M."/>
            <person name="Li Y."/>
            <person name="Liew Y.J."/>
            <person name="Baumgarten S."/>
            <person name="Simakov O."/>
            <person name="Wilson M."/>
            <person name="Piel J."/>
            <person name="Ashoor H."/>
            <person name="Bougouffa S."/>
            <person name="Bajic V.B."/>
            <person name="Ryu T."/>
            <person name="Ravasi T."/>
            <person name="Bayer T."/>
            <person name="Micklem G."/>
            <person name="Kim H."/>
            <person name="Bhak J."/>
            <person name="Lajeunesse T.C."/>
            <person name="Voolstra C.R."/>
        </authorList>
    </citation>
    <scope>NUCLEOTIDE SEQUENCE [LARGE SCALE GENOMIC DNA]</scope>
    <source>
        <strain evidence="6 7">CCMP2467</strain>
    </source>
</reference>
<dbReference type="PANTHER" id="PTHR24276:SF98">
    <property type="entry name" value="FI18310P1-RELATED"/>
    <property type="match status" value="1"/>
</dbReference>
<dbReference type="InterPro" id="IPR018114">
    <property type="entry name" value="TRYPSIN_HIS"/>
</dbReference>